<name>A0A5A7V934_CUCMM</name>
<accession>A0A5A7V934</accession>
<evidence type="ECO:0000313" key="2">
    <source>
        <dbReference type="Proteomes" id="UP000321393"/>
    </source>
</evidence>
<dbReference type="EMBL" id="SSTE01004728">
    <property type="protein sequence ID" value="KAA0062201.1"/>
    <property type="molecule type" value="Genomic_DNA"/>
</dbReference>
<gene>
    <name evidence="1" type="ORF">E6C27_scaffold89G006000</name>
</gene>
<organism evidence="1 2">
    <name type="scientific">Cucumis melo var. makuwa</name>
    <name type="common">Oriental melon</name>
    <dbReference type="NCBI Taxonomy" id="1194695"/>
    <lineage>
        <taxon>Eukaryota</taxon>
        <taxon>Viridiplantae</taxon>
        <taxon>Streptophyta</taxon>
        <taxon>Embryophyta</taxon>
        <taxon>Tracheophyta</taxon>
        <taxon>Spermatophyta</taxon>
        <taxon>Magnoliopsida</taxon>
        <taxon>eudicotyledons</taxon>
        <taxon>Gunneridae</taxon>
        <taxon>Pentapetalae</taxon>
        <taxon>rosids</taxon>
        <taxon>fabids</taxon>
        <taxon>Cucurbitales</taxon>
        <taxon>Cucurbitaceae</taxon>
        <taxon>Benincaseae</taxon>
        <taxon>Cucumis</taxon>
    </lineage>
</organism>
<reference evidence="1 2" key="1">
    <citation type="submission" date="2019-08" db="EMBL/GenBank/DDBJ databases">
        <title>Draft genome sequences of two oriental melons (Cucumis melo L. var makuwa).</title>
        <authorList>
            <person name="Kwon S.-Y."/>
        </authorList>
    </citation>
    <scope>NUCLEOTIDE SEQUENCE [LARGE SCALE GENOMIC DNA]</scope>
    <source>
        <strain evidence="2">cv. SW 3</strain>
        <tissue evidence="1">Leaf</tissue>
    </source>
</reference>
<comment type="caution">
    <text evidence="1">The sequence shown here is derived from an EMBL/GenBank/DDBJ whole genome shotgun (WGS) entry which is preliminary data.</text>
</comment>
<dbReference type="AlphaFoldDB" id="A0A5A7V934"/>
<dbReference type="PANTHER" id="PTHR11439:SF467">
    <property type="entry name" value="INTEGRASE CATALYTIC DOMAIN-CONTAINING PROTEIN"/>
    <property type="match status" value="1"/>
</dbReference>
<dbReference type="CDD" id="cd09272">
    <property type="entry name" value="RNase_HI_RT_Ty1"/>
    <property type="match status" value="1"/>
</dbReference>
<dbReference type="Proteomes" id="UP000321393">
    <property type="component" value="Unassembled WGS sequence"/>
</dbReference>
<dbReference type="STRING" id="1194695.A0A5A7V934"/>
<protein>
    <submittedName>
        <fullName evidence="1">Retrovirus-related pol polyprotein from transposon tnt 1-94</fullName>
    </submittedName>
</protein>
<dbReference type="PANTHER" id="PTHR11439">
    <property type="entry name" value="GAG-POL-RELATED RETROTRANSPOSON"/>
    <property type="match status" value="1"/>
</dbReference>
<proteinExistence type="predicted"/>
<evidence type="ECO:0000313" key="1">
    <source>
        <dbReference type="EMBL" id="KAA0062201.1"/>
    </source>
</evidence>
<sequence length="226" mass="26568">MKILMNQQGLLIKLVPHQELIEPTRQVVIPDDGVEDLLFYKQNTKKNLLPFRHEVHFSRNSVLRYVKKVSVQPRVKPQDDDSNYFQEIHIRISVHSEGEDLVWRSIKQGCIADSTMEVEYIATCETIWLKKFLHDLEVVPNMNMSITLYCNNSGVVANSKESRSHKREKHVERMYPISRENMQRGDVIITKISLEHNIAYPFTKTLMTKVFKRHLESLGLRDMHIR</sequence>
<dbReference type="OrthoDB" id="679404at2759"/>